<dbReference type="Proteomes" id="UP000320496">
    <property type="component" value="Chromosome"/>
</dbReference>
<dbReference type="PANTHER" id="PTHR43586">
    <property type="entry name" value="CYSTEINE DESULFURASE"/>
    <property type="match status" value="1"/>
</dbReference>
<dbReference type="InterPro" id="IPR000192">
    <property type="entry name" value="Aminotrans_V_dom"/>
</dbReference>
<protein>
    <recommendedName>
        <fullName evidence="3">cysteine desulfurase</fullName>
        <ecNumber evidence="3">2.8.1.7</ecNumber>
    </recommendedName>
</protein>
<dbReference type="NCBIfam" id="TIGR01979">
    <property type="entry name" value="sufS"/>
    <property type="match status" value="1"/>
</dbReference>
<proteinExistence type="inferred from homology"/>
<dbReference type="SUPFAM" id="SSF53383">
    <property type="entry name" value="PLP-dependent transferases"/>
    <property type="match status" value="1"/>
</dbReference>
<evidence type="ECO:0000256" key="6">
    <source>
        <dbReference type="ARBA" id="ARBA00050776"/>
    </source>
</evidence>
<evidence type="ECO:0000256" key="4">
    <source>
        <dbReference type="ARBA" id="ARBA00022679"/>
    </source>
</evidence>
<dbReference type="GO" id="GO:0006534">
    <property type="term" value="P:cysteine metabolic process"/>
    <property type="evidence" value="ECO:0007669"/>
    <property type="project" value="InterPro"/>
</dbReference>
<dbReference type="CDD" id="cd06453">
    <property type="entry name" value="SufS_like"/>
    <property type="match status" value="1"/>
</dbReference>
<dbReference type="GO" id="GO:0030170">
    <property type="term" value="F:pyridoxal phosphate binding"/>
    <property type="evidence" value="ECO:0007669"/>
    <property type="project" value="InterPro"/>
</dbReference>
<evidence type="ECO:0000256" key="5">
    <source>
        <dbReference type="ARBA" id="ARBA00022898"/>
    </source>
</evidence>
<comment type="similarity">
    <text evidence="2">Belongs to the class-V pyridoxal-phosphate-dependent aminotransferase family. Csd subfamily.</text>
</comment>
<dbReference type="EC" id="2.8.1.7" evidence="3"/>
<dbReference type="InterPro" id="IPR015422">
    <property type="entry name" value="PyrdxlP-dep_Trfase_small"/>
</dbReference>
<dbReference type="KEGG" id="mri:Mal4_13250"/>
<dbReference type="InterPro" id="IPR015424">
    <property type="entry name" value="PyrdxlP-dep_Trfase"/>
</dbReference>
<dbReference type="InterPro" id="IPR003808">
    <property type="entry name" value="Fe-S_metab-assoc_dom"/>
</dbReference>
<evidence type="ECO:0000313" key="11">
    <source>
        <dbReference type="Proteomes" id="UP000320496"/>
    </source>
</evidence>
<evidence type="ECO:0000256" key="1">
    <source>
        <dbReference type="ARBA" id="ARBA00001933"/>
    </source>
</evidence>
<dbReference type="RefSeq" id="WP_231746729.1">
    <property type="nucleotide sequence ID" value="NZ_CP036275.1"/>
</dbReference>
<evidence type="ECO:0000313" key="10">
    <source>
        <dbReference type="EMBL" id="QDU37022.1"/>
    </source>
</evidence>
<evidence type="ECO:0000259" key="8">
    <source>
        <dbReference type="Pfam" id="PF00266"/>
    </source>
</evidence>
<dbReference type="InterPro" id="IPR015421">
    <property type="entry name" value="PyrdxlP-dep_Trfase_major"/>
</dbReference>
<dbReference type="Pfam" id="PF00266">
    <property type="entry name" value="Aminotran_5"/>
    <property type="match status" value="1"/>
</dbReference>
<dbReference type="AlphaFoldDB" id="A0A517Z3F5"/>
<sequence>MPQLEPITIDELIEEFEFLGEWEDQCRYLIELGEELPDLPASEKTEANRVHGCQSQVWFVPEIAAENGSTRINLRAKSDARIVDGLIVVLLTLANGKAPQEILDTQFRDTFAELGLENHLVPQRRNGLYSMVERLRAIARGCLEAEGLTPTAEPEIRSGSPAPSALQVSDDDADVKKKPLDVESVRAQFPALQQTLPSGMPVIYLDTAASAQKPQCVIDKEREVYEQYYANAYRGVYRFGDRVSSEIEHSREKVRQFIGAEHIEEIAFTSGTTMAINIVANGWGRRFLEAGDEILLNEMEHHANFVPWQWVAQATGAVLRFIPLTDDGQLDLDRLDEVLSEKTKIVAVTGMSNVLGTVPPITEIARRAKAVGAKILVDGAQNVPHMPVNVVGEGIDFLAFSGHKLYGPSGVGVLYGRRELLEEMDPFLCGGHMIDRVYKDHSEWAALPAKFEAGTLPIAQAIALGRAIEFVEDLSLCAIHTHEQNVLRYATERLGEIPGLKVYGPSPGHKGAICSFTVENAAAQDLAQLLDLKGVCVRHGHHCTMPLHDLLGVPATVRASFGLYNTANDVDVLIDALQSARKQLHLA</sequence>
<accession>A0A517Z3F5</accession>
<feature type="domain" description="Fe-S metabolism associated" evidence="9">
    <location>
        <begin position="13"/>
        <end position="137"/>
    </location>
</feature>
<dbReference type="Gene3D" id="3.40.640.10">
    <property type="entry name" value="Type I PLP-dependent aspartate aminotransferase-like (Major domain)"/>
    <property type="match status" value="1"/>
</dbReference>
<evidence type="ECO:0000256" key="3">
    <source>
        <dbReference type="ARBA" id="ARBA00012239"/>
    </source>
</evidence>
<dbReference type="InterPro" id="IPR020578">
    <property type="entry name" value="Aminotrans_V_PyrdxlP_BS"/>
</dbReference>
<comment type="cofactor">
    <cofactor evidence="1">
        <name>pyridoxal 5'-phosphate</name>
        <dbReference type="ChEBI" id="CHEBI:597326"/>
    </cofactor>
</comment>
<keyword evidence="5" id="KW-0663">Pyridoxal phosphate</keyword>
<keyword evidence="4 10" id="KW-0808">Transferase</keyword>
<evidence type="ECO:0000256" key="7">
    <source>
        <dbReference type="SAM" id="MobiDB-lite"/>
    </source>
</evidence>
<dbReference type="Gene3D" id="3.90.1010.10">
    <property type="match status" value="1"/>
</dbReference>
<gene>
    <name evidence="10" type="primary">csd_2</name>
    <name evidence="10" type="ORF">Mal4_13250</name>
</gene>
<dbReference type="Pfam" id="PF02657">
    <property type="entry name" value="SufE"/>
    <property type="match status" value="1"/>
</dbReference>
<dbReference type="SUPFAM" id="SSF82649">
    <property type="entry name" value="SufE/NifU"/>
    <property type="match status" value="1"/>
</dbReference>
<dbReference type="PROSITE" id="PS00595">
    <property type="entry name" value="AA_TRANSFER_CLASS_5"/>
    <property type="match status" value="1"/>
</dbReference>
<evidence type="ECO:0000256" key="2">
    <source>
        <dbReference type="ARBA" id="ARBA00010447"/>
    </source>
</evidence>
<keyword evidence="11" id="KW-1185">Reference proteome</keyword>
<feature type="region of interest" description="Disordered" evidence="7">
    <location>
        <begin position="150"/>
        <end position="171"/>
    </location>
</feature>
<dbReference type="GO" id="GO:0031071">
    <property type="term" value="F:cysteine desulfurase activity"/>
    <property type="evidence" value="ECO:0007669"/>
    <property type="project" value="UniProtKB-EC"/>
</dbReference>
<evidence type="ECO:0000259" key="9">
    <source>
        <dbReference type="Pfam" id="PF02657"/>
    </source>
</evidence>
<dbReference type="Gene3D" id="3.90.1150.10">
    <property type="entry name" value="Aspartate Aminotransferase, domain 1"/>
    <property type="match status" value="1"/>
</dbReference>
<organism evidence="10 11">
    <name type="scientific">Maioricimonas rarisocia</name>
    <dbReference type="NCBI Taxonomy" id="2528026"/>
    <lineage>
        <taxon>Bacteria</taxon>
        <taxon>Pseudomonadati</taxon>
        <taxon>Planctomycetota</taxon>
        <taxon>Planctomycetia</taxon>
        <taxon>Planctomycetales</taxon>
        <taxon>Planctomycetaceae</taxon>
        <taxon>Maioricimonas</taxon>
    </lineage>
</organism>
<feature type="domain" description="Aminotransferase class V" evidence="8">
    <location>
        <begin position="203"/>
        <end position="573"/>
    </location>
</feature>
<dbReference type="PANTHER" id="PTHR43586:SF8">
    <property type="entry name" value="CYSTEINE DESULFURASE 1, CHLOROPLASTIC"/>
    <property type="match status" value="1"/>
</dbReference>
<dbReference type="InterPro" id="IPR010970">
    <property type="entry name" value="Cys_dSase_SufS"/>
</dbReference>
<dbReference type="EMBL" id="CP036275">
    <property type="protein sequence ID" value="QDU37022.1"/>
    <property type="molecule type" value="Genomic_DNA"/>
</dbReference>
<comment type="catalytic activity">
    <reaction evidence="6">
        <text>(sulfur carrier)-H + L-cysteine = (sulfur carrier)-SH + L-alanine</text>
        <dbReference type="Rhea" id="RHEA:43892"/>
        <dbReference type="Rhea" id="RHEA-COMP:14737"/>
        <dbReference type="Rhea" id="RHEA-COMP:14739"/>
        <dbReference type="ChEBI" id="CHEBI:29917"/>
        <dbReference type="ChEBI" id="CHEBI:35235"/>
        <dbReference type="ChEBI" id="CHEBI:57972"/>
        <dbReference type="ChEBI" id="CHEBI:64428"/>
        <dbReference type="EC" id="2.8.1.7"/>
    </reaction>
</comment>
<reference evidence="10 11" key="1">
    <citation type="submission" date="2019-02" db="EMBL/GenBank/DDBJ databases">
        <title>Deep-cultivation of Planctomycetes and their phenomic and genomic characterization uncovers novel biology.</title>
        <authorList>
            <person name="Wiegand S."/>
            <person name="Jogler M."/>
            <person name="Boedeker C."/>
            <person name="Pinto D."/>
            <person name="Vollmers J."/>
            <person name="Rivas-Marin E."/>
            <person name="Kohn T."/>
            <person name="Peeters S.H."/>
            <person name="Heuer A."/>
            <person name="Rast P."/>
            <person name="Oberbeckmann S."/>
            <person name="Bunk B."/>
            <person name="Jeske O."/>
            <person name="Meyerdierks A."/>
            <person name="Storesund J.E."/>
            <person name="Kallscheuer N."/>
            <person name="Luecker S."/>
            <person name="Lage O.M."/>
            <person name="Pohl T."/>
            <person name="Merkel B.J."/>
            <person name="Hornburger P."/>
            <person name="Mueller R.-W."/>
            <person name="Bruemmer F."/>
            <person name="Labrenz M."/>
            <person name="Spormann A.M."/>
            <person name="Op den Camp H."/>
            <person name="Overmann J."/>
            <person name="Amann R."/>
            <person name="Jetten M.S.M."/>
            <person name="Mascher T."/>
            <person name="Medema M.H."/>
            <person name="Devos D.P."/>
            <person name="Kaster A.-K."/>
            <person name="Ovreas L."/>
            <person name="Rohde M."/>
            <person name="Galperin M.Y."/>
            <person name="Jogler C."/>
        </authorList>
    </citation>
    <scope>NUCLEOTIDE SEQUENCE [LARGE SCALE GENOMIC DNA]</scope>
    <source>
        <strain evidence="10 11">Mal4</strain>
    </source>
</reference>
<name>A0A517Z3F5_9PLAN</name>